<dbReference type="EMBL" id="RWGY01000707">
    <property type="protein sequence ID" value="TVT99541.1"/>
    <property type="molecule type" value="Genomic_DNA"/>
</dbReference>
<comment type="caution">
    <text evidence="1">The sequence shown here is derived from an EMBL/GenBank/DDBJ whole genome shotgun (WGS) entry which is preliminary data.</text>
</comment>
<dbReference type="Proteomes" id="UP000324897">
    <property type="component" value="Unassembled WGS sequence"/>
</dbReference>
<dbReference type="Gramene" id="TVT99541">
    <property type="protein sequence ID" value="TVT99541"/>
    <property type="gene ID" value="EJB05_55090"/>
</dbReference>
<accession>A0A5J9SKN9</accession>
<sequence length="75" mass="8007">LHFCGCAATILTGGKPGNQSMAHGDVGDDMVAPLLPSSTAPPRRNLFPFLCVTLASMTSTLMGYRERQRRGSEIV</sequence>
<organism evidence="1 2">
    <name type="scientific">Eragrostis curvula</name>
    <name type="common">weeping love grass</name>
    <dbReference type="NCBI Taxonomy" id="38414"/>
    <lineage>
        <taxon>Eukaryota</taxon>
        <taxon>Viridiplantae</taxon>
        <taxon>Streptophyta</taxon>
        <taxon>Embryophyta</taxon>
        <taxon>Tracheophyta</taxon>
        <taxon>Spermatophyta</taxon>
        <taxon>Magnoliopsida</taxon>
        <taxon>Liliopsida</taxon>
        <taxon>Poales</taxon>
        <taxon>Poaceae</taxon>
        <taxon>PACMAD clade</taxon>
        <taxon>Chloridoideae</taxon>
        <taxon>Eragrostideae</taxon>
        <taxon>Eragrostidinae</taxon>
        <taxon>Eragrostis</taxon>
    </lineage>
</organism>
<feature type="non-terminal residue" evidence="1">
    <location>
        <position position="1"/>
    </location>
</feature>
<dbReference type="AlphaFoldDB" id="A0A5J9SKN9"/>
<name>A0A5J9SKN9_9POAL</name>
<reference evidence="1 2" key="1">
    <citation type="journal article" date="2019" name="Sci. Rep.">
        <title>A high-quality genome of Eragrostis curvula grass provides insights into Poaceae evolution and supports new strategies to enhance forage quality.</title>
        <authorList>
            <person name="Carballo J."/>
            <person name="Santos B.A.C.M."/>
            <person name="Zappacosta D."/>
            <person name="Garbus I."/>
            <person name="Selva J.P."/>
            <person name="Gallo C.A."/>
            <person name="Diaz A."/>
            <person name="Albertini E."/>
            <person name="Caccamo M."/>
            <person name="Echenique V."/>
        </authorList>
    </citation>
    <scope>NUCLEOTIDE SEQUENCE [LARGE SCALE GENOMIC DNA]</scope>
    <source>
        <strain evidence="2">cv. Victoria</strain>
        <tissue evidence="1">Leaf</tissue>
    </source>
</reference>
<proteinExistence type="predicted"/>
<evidence type="ECO:0000313" key="1">
    <source>
        <dbReference type="EMBL" id="TVT99541.1"/>
    </source>
</evidence>
<protein>
    <submittedName>
        <fullName evidence="1">Uncharacterized protein</fullName>
    </submittedName>
</protein>
<gene>
    <name evidence="1" type="ORF">EJB05_55090</name>
</gene>
<evidence type="ECO:0000313" key="2">
    <source>
        <dbReference type="Proteomes" id="UP000324897"/>
    </source>
</evidence>
<keyword evidence="2" id="KW-1185">Reference proteome</keyword>